<comment type="caution">
    <text evidence="10">The sequence shown here is derived from an EMBL/GenBank/DDBJ whole genome shotgun (WGS) entry which is preliminary data.</text>
</comment>
<sequence length="462" mass="51790">MFRVMMRRTRYVAIILIVAAVVVFSLWRPPHKNTLTPPADFEANQAKQGRQYTFNSFGGSLNIGNAMDRCSEISIGHNTTITDEGAIAFDVASFLTRFESELEEWQLAMATTVSEQITKDQWSHWERFGGSAVYLNDDVLVMASRVIYSKTGDRRQPQLSLVLVEAMDKAGNSLEEVNGIKYPYLLPVPFTVENDQCAGPEDPRVVKADDKVFVVFNMWSDGQRRMYLMPLSPDSQPVELRLPAAGNDSNRAEKNWTPFYDANHPNTLQFVYRWEHFQVVRCSLGSGECTLVTGSEADLSRPISAMRGGTPLIPVNGGWLGFARAHLLDCGCGWETYRPNLVAIAANNDGGYCLSDVSGYVDFDVAMTSWEGEGNVCDMKAMRPNAMVPTGLDLDGDGHLRLWYSVNDQDVAYLTLDKSFIGQISPQCRSEESHLYCALGESYQRCTDYFFKYGVGEYSEYH</sequence>
<evidence type="ECO:0000256" key="2">
    <source>
        <dbReference type="ARBA" id="ARBA00009486"/>
    </source>
</evidence>
<dbReference type="GO" id="GO:0000030">
    <property type="term" value="F:mannosyltransferase activity"/>
    <property type="evidence" value="ECO:0007669"/>
    <property type="project" value="InterPro"/>
</dbReference>
<evidence type="ECO:0000256" key="1">
    <source>
        <dbReference type="ARBA" id="ARBA00004606"/>
    </source>
</evidence>
<dbReference type="AlphaFoldDB" id="A0A642USZ4"/>
<keyword evidence="6" id="KW-0735">Signal-anchor</keyword>
<evidence type="ECO:0000313" key="11">
    <source>
        <dbReference type="Proteomes" id="UP000449547"/>
    </source>
</evidence>
<dbReference type="Proteomes" id="UP000449547">
    <property type="component" value="Unassembled WGS sequence"/>
</dbReference>
<reference evidence="10 11" key="1">
    <citation type="submission" date="2019-07" db="EMBL/GenBank/DDBJ databases">
        <title>Genome assembly of two rare yeast pathogens: Diutina rugosa and Trichomonascus ciferrii.</title>
        <authorList>
            <person name="Mixao V."/>
            <person name="Saus E."/>
            <person name="Hansen A."/>
            <person name="Lass-Flor C."/>
            <person name="Gabaldon T."/>
        </authorList>
    </citation>
    <scope>NUCLEOTIDE SEQUENCE [LARGE SCALE GENOMIC DNA]</scope>
    <source>
        <strain evidence="10 11">CBS 613</strain>
    </source>
</reference>
<proteinExistence type="inferred from homology"/>
<keyword evidence="7" id="KW-1133">Transmembrane helix</keyword>
<dbReference type="Gene3D" id="2.115.10.20">
    <property type="entry name" value="Glycosyl hydrolase domain, family 43"/>
    <property type="match status" value="1"/>
</dbReference>
<evidence type="ECO:0000256" key="5">
    <source>
        <dbReference type="ARBA" id="ARBA00022692"/>
    </source>
</evidence>
<keyword evidence="5" id="KW-0812">Transmembrane</keyword>
<protein>
    <submittedName>
        <fullName evidence="10">Uncharacterized protein</fullName>
    </submittedName>
</protein>
<keyword evidence="8" id="KW-0472">Membrane</keyword>
<dbReference type="GeneID" id="54780487"/>
<evidence type="ECO:0000256" key="7">
    <source>
        <dbReference type="ARBA" id="ARBA00022989"/>
    </source>
</evidence>
<evidence type="ECO:0000256" key="6">
    <source>
        <dbReference type="ARBA" id="ARBA00022968"/>
    </source>
</evidence>
<keyword evidence="4" id="KW-0808">Transferase</keyword>
<accession>A0A642USZ4</accession>
<dbReference type="GO" id="GO:0016020">
    <property type="term" value="C:membrane"/>
    <property type="evidence" value="ECO:0007669"/>
    <property type="project" value="UniProtKB-SubCell"/>
</dbReference>
<evidence type="ECO:0000313" key="10">
    <source>
        <dbReference type="EMBL" id="KAA8904758.1"/>
    </source>
</evidence>
<dbReference type="VEuPathDB" id="FungiDB:DIURU_001834"/>
<dbReference type="Pfam" id="PF12141">
    <property type="entry name" value="BMT"/>
    <property type="match status" value="2"/>
</dbReference>
<organism evidence="10 11">
    <name type="scientific">Diutina rugosa</name>
    <name type="common">Yeast</name>
    <name type="synonym">Candida rugosa</name>
    <dbReference type="NCBI Taxonomy" id="5481"/>
    <lineage>
        <taxon>Eukaryota</taxon>
        <taxon>Fungi</taxon>
        <taxon>Dikarya</taxon>
        <taxon>Ascomycota</taxon>
        <taxon>Saccharomycotina</taxon>
        <taxon>Pichiomycetes</taxon>
        <taxon>Debaryomycetaceae</taxon>
        <taxon>Diutina</taxon>
    </lineage>
</organism>
<dbReference type="GO" id="GO:0071555">
    <property type="term" value="P:cell wall organization"/>
    <property type="evidence" value="ECO:0007669"/>
    <property type="project" value="UniProtKB-KW"/>
</dbReference>
<dbReference type="InterPro" id="IPR021988">
    <property type="entry name" value="BMT1"/>
</dbReference>
<gene>
    <name evidence="10" type="ORF">DIURU_001834</name>
</gene>
<name>A0A642USZ4_DIURU</name>
<comment type="similarity">
    <text evidence="2">Belongs to the BMT family.</text>
</comment>
<keyword evidence="9" id="KW-0961">Cell wall biogenesis/degradation</keyword>
<dbReference type="RefSeq" id="XP_034013368.1">
    <property type="nucleotide sequence ID" value="XM_034154421.1"/>
</dbReference>
<keyword evidence="11" id="KW-1185">Reference proteome</keyword>
<keyword evidence="3" id="KW-0328">Glycosyltransferase</keyword>
<evidence type="ECO:0000256" key="4">
    <source>
        <dbReference type="ARBA" id="ARBA00022679"/>
    </source>
</evidence>
<dbReference type="OrthoDB" id="3631276at2759"/>
<evidence type="ECO:0000256" key="9">
    <source>
        <dbReference type="ARBA" id="ARBA00023316"/>
    </source>
</evidence>
<dbReference type="InterPro" id="IPR023296">
    <property type="entry name" value="Glyco_hydro_beta-prop_sf"/>
</dbReference>
<comment type="subcellular location">
    <subcellularLocation>
        <location evidence="1">Membrane</location>
        <topology evidence="1">Single-pass type II membrane protein</topology>
    </subcellularLocation>
</comment>
<evidence type="ECO:0000256" key="8">
    <source>
        <dbReference type="ARBA" id="ARBA00023136"/>
    </source>
</evidence>
<evidence type="ECO:0000256" key="3">
    <source>
        <dbReference type="ARBA" id="ARBA00022676"/>
    </source>
</evidence>
<dbReference type="EMBL" id="SWFT01000053">
    <property type="protein sequence ID" value="KAA8904758.1"/>
    <property type="molecule type" value="Genomic_DNA"/>
</dbReference>